<sequence>MKKMDIFCASRASTAVCLSMDRVASSSCSSASAVQLGGRAIDRHNPIIQDAKRFTRNLPSNPCTSQPPPINPLPYHQLKKSSTKSSNDCKKKKSSLKPTDTKAEETKAIDFVTPPASSRYLLGDNNNNNNNGGFFDGLSDYDPVWALVPAETNKIQAVKQEQSIVSKPSPSSPSEKPSKDQVVVLRVSLHCKGCEGKVRKHLSRMKGVTSFSIDFPAKKVTIVGDVTPLGVQASVSKVKSAQFWTSAMVASSANLTKTSRESYH</sequence>
<dbReference type="CDD" id="cd00371">
    <property type="entry name" value="HMA"/>
    <property type="match status" value="1"/>
</dbReference>
<dbReference type="OrthoDB" id="689350at2759"/>
<comment type="caution">
    <text evidence="3">The sequence shown here is derived from an EMBL/GenBank/DDBJ whole genome shotgun (WGS) entry which is preliminary data.</text>
</comment>
<organism evidence="3 4">
    <name type="scientific">Hibiscus trionum</name>
    <name type="common">Flower of an hour</name>
    <dbReference type="NCBI Taxonomy" id="183268"/>
    <lineage>
        <taxon>Eukaryota</taxon>
        <taxon>Viridiplantae</taxon>
        <taxon>Streptophyta</taxon>
        <taxon>Embryophyta</taxon>
        <taxon>Tracheophyta</taxon>
        <taxon>Spermatophyta</taxon>
        <taxon>Magnoliopsida</taxon>
        <taxon>eudicotyledons</taxon>
        <taxon>Gunneridae</taxon>
        <taxon>Pentapetalae</taxon>
        <taxon>rosids</taxon>
        <taxon>malvids</taxon>
        <taxon>Malvales</taxon>
        <taxon>Malvaceae</taxon>
        <taxon>Malvoideae</taxon>
        <taxon>Hibiscus</taxon>
    </lineage>
</organism>
<evidence type="ECO:0000313" key="3">
    <source>
        <dbReference type="EMBL" id="GMI80058.1"/>
    </source>
</evidence>
<dbReference type="PROSITE" id="PS50846">
    <property type="entry name" value="HMA_2"/>
    <property type="match status" value="1"/>
</dbReference>
<feature type="domain" description="HMA" evidence="2">
    <location>
        <begin position="180"/>
        <end position="246"/>
    </location>
</feature>
<evidence type="ECO:0000313" key="4">
    <source>
        <dbReference type="Proteomes" id="UP001165190"/>
    </source>
</evidence>
<evidence type="ECO:0000259" key="2">
    <source>
        <dbReference type="PROSITE" id="PS50846"/>
    </source>
</evidence>
<dbReference type="PANTHER" id="PTHR46119:SF15">
    <property type="entry name" value="PROTEIN SODIUM POTASSIUM ROOT DEFECTIVE 2"/>
    <property type="match status" value="1"/>
</dbReference>
<dbReference type="GO" id="GO:0046872">
    <property type="term" value="F:metal ion binding"/>
    <property type="evidence" value="ECO:0007669"/>
    <property type="project" value="InterPro"/>
</dbReference>
<keyword evidence="4" id="KW-1185">Reference proteome</keyword>
<dbReference type="Proteomes" id="UP001165190">
    <property type="component" value="Unassembled WGS sequence"/>
</dbReference>
<feature type="region of interest" description="Disordered" evidence="1">
    <location>
        <begin position="160"/>
        <end position="180"/>
    </location>
</feature>
<dbReference type="SUPFAM" id="SSF55008">
    <property type="entry name" value="HMA, heavy metal-associated domain"/>
    <property type="match status" value="1"/>
</dbReference>
<dbReference type="Gene3D" id="3.30.70.100">
    <property type="match status" value="1"/>
</dbReference>
<reference evidence="3" key="1">
    <citation type="submission" date="2023-05" db="EMBL/GenBank/DDBJ databases">
        <title>Genome and transcriptome analyses reveal genes involved in the formation of fine ridges on petal epidermal cells in Hibiscus trionum.</title>
        <authorList>
            <person name="Koshimizu S."/>
            <person name="Masuda S."/>
            <person name="Ishii T."/>
            <person name="Shirasu K."/>
            <person name="Hoshino A."/>
            <person name="Arita M."/>
        </authorList>
    </citation>
    <scope>NUCLEOTIDE SEQUENCE</scope>
    <source>
        <strain evidence="3">Hamamatsu line</strain>
    </source>
</reference>
<name>A0A9W7LXG4_HIBTR</name>
<evidence type="ECO:0000256" key="1">
    <source>
        <dbReference type="SAM" id="MobiDB-lite"/>
    </source>
</evidence>
<proteinExistence type="predicted"/>
<gene>
    <name evidence="3" type="ORF">HRI_001675100</name>
</gene>
<feature type="region of interest" description="Disordered" evidence="1">
    <location>
        <begin position="57"/>
        <end position="102"/>
    </location>
</feature>
<dbReference type="InterPro" id="IPR044526">
    <property type="entry name" value="NAKR1-3"/>
</dbReference>
<dbReference type="EMBL" id="BSYR01000017">
    <property type="protein sequence ID" value="GMI80058.1"/>
    <property type="molecule type" value="Genomic_DNA"/>
</dbReference>
<protein>
    <submittedName>
        <fullName evidence="3">HEAVY METAL ASSOCIATED PROTEIN 21, SODIUM POTASSIUM ROOT DEFECTIVE 2</fullName>
    </submittedName>
</protein>
<accession>A0A9W7LXG4</accession>
<dbReference type="PANTHER" id="PTHR46119">
    <property type="entry name" value="OS08G0405700 PROTEIN"/>
    <property type="match status" value="1"/>
</dbReference>
<dbReference type="AlphaFoldDB" id="A0A9W7LXG4"/>
<dbReference type="Pfam" id="PF00403">
    <property type="entry name" value="HMA"/>
    <property type="match status" value="1"/>
</dbReference>
<dbReference type="InterPro" id="IPR006121">
    <property type="entry name" value="HMA_dom"/>
</dbReference>
<dbReference type="InterPro" id="IPR036163">
    <property type="entry name" value="HMA_dom_sf"/>
</dbReference>
<feature type="compositionally biased region" description="Low complexity" evidence="1">
    <location>
        <begin position="166"/>
        <end position="175"/>
    </location>
</feature>